<keyword evidence="1" id="KW-0472">Membrane</keyword>
<name>A0A0L8G2J0_OCTBM</name>
<protein>
    <submittedName>
        <fullName evidence="2">Uncharacterized protein</fullName>
    </submittedName>
</protein>
<feature type="transmembrane region" description="Helical" evidence="1">
    <location>
        <begin position="62"/>
        <end position="91"/>
    </location>
</feature>
<organism evidence="2">
    <name type="scientific">Octopus bimaculoides</name>
    <name type="common">California two-spotted octopus</name>
    <dbReference type="NCBI Taxonomy" id="37653"/>
    <lineage>
        <taxon>Eukaryota</taxon>
        <taxon>Metazoa</taxon>
        <taxon>Spiralia</taxon>
        <taxon>Lophotrochozoa</taxon>
        <taxon>Mollusca</taxon>
        <taxon>Cephalopoda</taxon>
        <taxon>Coleoidea</taxon>
        <taxon>Octopodiformes</taxon>
        <taxon>Octopoda</taxon>
        <taxon>Incirrata</taxon>
        <taxon>Octopodidae</taxon>
        <taxon>Octopus</taxon>
    </lineage>
</organism>
<gene>
    <name evidence="2" type="ORF">OCBIM_22001334mg</name>
</gene>
<keyword evidence="1" id="KW-1133">Transmembrane helix</keyword>
<evidence type="ECO:0000256" key="1">
    <source>
        <dbReference type="SAM" id="Phobius"/>
    </source>
</evidence>
<feature type="non-terminal residue" evidence="2">
    <location>
        <position position="1"/>
    </location>
</feature>
<proteinExistence type="predicted"/>
<evidence type="ECO:0000313" key="2">
    <source>
        <dbReference type="EMBL" id="KOF71226.1"/>
    </source>
</evidence>
<dbReference type="AlphaFoldDB" id="A0A0L8G2J0"/>
<reference evidence="2" key="1">
    <citation type="submission" date="2015-07" db="EMBL/GenBank/DDBJ databases">
        <title>MeaNS - Measles Nucleotide Surveillance Program.</title>
        <authorList>
            <person name="Tran T."/>
            <person name="Druce J."/>
        </authorList>
    </citation>
    <scope>NUCLEOTIDE SEQUENCE</scope>
    <source>
        <strain evidence="2">UCB-OBI-ISO-001</strain>
        <tissue evidence="2">Gonad</tissue>
    </source>
</reference>
<dbReference type="EMBL" id="KQ424278">
    <property type="protein sequence ID" value="KOF71226.1"/>
    <property type="molecule type" value="Genomic_DNA"/>
</dbReference>
<keyword evidence="1" id="KW-0812">Transmembrane</keyword>
<sequence>ILIRITRINLFIAGTPTYLFIDSRSKYSLLWLPPLFVALTPTSLFVAIAPNNFFVALTPTNFFVAIAPTNLFVIMAPVNLLDALTLINLFVAMHPPPTQFVYCFCLVNFFVRGSHTLI</sequence>
<feature type="transmembrane region" description="Helical" evidence="1">
    <location>
        <begin position="29"/>
        <end position="50"/>
    </location>
</feature>
<accession>A0A0L8G2J0</accession>